<dbReference type="Proteomes" id="UP000027982">
    <property type="component" value="Chromosome"/>
</dbReference>
<organism evidence="7 8">
    <name type="scientific">Fimbriimonas ginsengisoli Gsoil 348</name>
    <dbReference type="NCBI Taxonomy" id="661478"/>
    <lineage>
        <taxon>Bacteria</taxon>
        <taxon>Bacillati</taxon>
        <taxon>Armatimonadota</taxon>
        <taxon>Fimbriimonadia</taxon>
        <taxon>Fimbriimonadales</taxon>
        <taxon>Fimbriimonadaceae</taxon>
        <taxon>Fimbriimonas</taxon>
    </lineage>
</organism>
<feature type="region of interest" description="Disordered" evidence="5">
    <location>
        <begin position="57"/>
        <end position="204"/>
    </location>
</feature>
<evidence type="ECO:0000259" key="6">
    <source>
        <dbReference type="PROSITE" id="PS52015"/>
    </source>
</evidence>
<evidence type="ECO:0000256" key="2">
    <source>
        <dbReference type="ARBA" id="ARBA00022692"/>
    </source>
</evidence>
<accession>A0A068NSE3</accession>
<keyword evidence="3" id="KW-1133">Transmembrane helix</keyword>
<dbReference type="HOGENOM" id="CLU_1018430_0_0_0"/>
<dbReference type="AlphaFoldDB" id="A0A068NSE3"/>
<feature type="compositionally biased region" description="Pro residues" evidence="5">
    <location>
        <begin position="144"/>
        <end position="158"/>
    </location>
</feature>
<dbReference type="PROSITE" id="PS52015">
    <property type="entry name" value="TONB_CTD"/>
    <property type="match status" value="1"/>
</dbReference>
<proteinExistence type="predicted"/>
<dbReference type="RefSeq" id="WP_025229571.1">
    <property type="nucleotide sequence ID" value="NZ_CP007139.1"/>
</dbReference>
<keyword evidence="2" id="KW-0812">Transmembrane</keyword>
<dbReference type="InterPro" id="IPR037682">
    <property type="entry name" value="TonB_C"/>
</dbReference>
<dbReference type="EMBL" id="CP007139">
    <property type="protein sequence ID" value="AIE86463.1"/>
    <property type="molecule type" value="Genomic_DNA"/>
</dbReference>
<feature type="compositionally biased region" description="Basic and acidic residues" evidence="5">
    <location>
        <begin position="57"/>
        <end position="70"/>
    </location>
</feature>
<reference evidence="7 8" key="1">
    <citation type="journal article" date="2014" name="PLoS ONE">
        <title>The first complete genome sequence of the class fimbriimonadia in the phylum armatimonadetes.</title>
        <authorList>
            <person name="Hu Z.Y."/>
            <person name="Wang Y.Z."/>
            <person name="Im W.T."/>
            <person name="Wang S.Y."/>
            <person name="Zhao G.P."/>
            <person name="Zheng H.J."/>
            <person name="Quan Z.X."/>
        </authorList>
    </citation>
    <scope>NUCLEOTIDE SEQUENCE [LARGE SCALE GENOMIC DNA]</scope>
    <source>
        <strain evidence="7">Gsoil 348</strain>
    </source>
</reference>
<gene>
    <name evidence="7" type="ORF">OP10G_3095</name>
</gene>
<evidence type="ECO:0000256" key="3">
    <source>
        <dbReference type="ARBA" id="ARBA00022989"/>
    </source>
</evidence>
<dbReference type="Gene3D" id="3.30.1150.10">
    <property type="match status" value="1"/>
</dbReference>
<sequence>MARRRRRKNPLLTRILVVSLVAHAIALPILAHYGAFEKIRQQFGTSRVVMVTVPPIEEPKKAAKKEEKKPAKTAKNAGKKAPGATRKTPGAAKSNVPQPKVVAAGNAGGGDQGPAVDANGTGKAGQLPVEPKPKPPGNETVTPPVKPPETPKPQPPVEPKPEPPKEPVKQPVTEPKPEPPKAKRLIQAEPTYAPEPTIPDELRTEPFEKTLIVEADVDIDGKPANVHIATGTGIKQLDDIGLDTAKKYKFRPATLDASPVPQHVRFRIIFKVD</sequence>
<dbReference type="KEGG" id="fgi:OP10G_3095"/>
<comment type="subcellular location">
    <subcellularLocation>
        <location evidence="1">Membrane</location>
        <topology evidence="1">Single-pass membrane protein</topology>
    </subcellularLocation>
</comment>
<name>A0A068NSE3_FIMGI</name>
<dbReference type="eggNOG" id="COG0810">
    <property type="taxonomic scope" value="Bacteria"/>
</dbReference>
<protein>
    <submittedName>
        <fullName evidence="7">TonB family protein</fullName>
    </submittedName>
</protein>
<dbReference type="SUPFAM" id="SSF74653">
    <property type="entry name" value="TolA/TonB C-terminal domain"/>
    <property type="match status" value="1"/>
</dbReference>
<evidence type="ECO:0000313" key="7">
    <source>
        <dbReference type="EMBL" id="AIE86463.1"/>
    </source>
</evidence>
<evidence type="ECO:0000256" key="4">
    <source>
        <dbReference type="ARBA" id="ARBA00023136"/>
    </source>
</evidence>
<dbReference type="STRING" id="661478.OP10G_3095"/>
<keyword evidence="4" id="KW-0472">Membrane</keyword>
<dbReference type="Pfam" id="PF03544">
    <property type="entry name" value="TonB_C"/>
    <property type="match status" value="1"/>
</dbReference>
<dbReference type="GO" id="GO:0055085">
    <property type="term" value="P:transmembrane transport"/>
    <property type="evidence" value="ECO:0007669"/>
    <property type="project" value="InterPro"/>
</dbReference>
<evidence type="ECO:0000256" key="1">
    <source>
        <dbReference type="ARBA" id="ARBA00004167"/>
    </source>
</evidence>
<dbReference type="InterPro" id="IPR006260">
    <property type="entry name" value="TonB/TolA_C"/>
</dbReference>
<keyword evidence="8" id="KW-1185">Reference proteome</keyword>
<evidence type="ECO:0000256" key="5">
    <source>
        <dbReference type="SAM" id="MobiDB-lite"/>
    </source>
</evidence>
<dbReference type="NCBIfam" id="TIGR01352">
    <property type="entry name" value="tonB_Cterm"/>
    <property type="match status" value="1"/>
</dbReference>
<evidence type="ECO:0000313" key="8">
    <source>
        <dbReference type="Proteomes" id="UP000027982"/>
    </source>
</evidence>
<dbReference type="GO" id="GO:0016020">
    <property type="term" value="C:membrane"/>
    <property type="evidence" value="ECO:0007669"/>
    <property type="project" value="UniProtKB-SubCell"/>
</dbReference>
<feature type="compositionally biased region" description="Basic and acidic residues" evidence="5">
    <location>
        <begin position="159"/>
        <end position="168"/>
    </location>
</feature>
<dbReference type="OrthoDB" id="9792439at2"/>
<feature type="domain" description="TonB C-terminal" evidence="6">
    <location>
        <begin position="183"/>
        <end position="273"/>
    </location>
</feature>